<protein>
    <recommendedName>
        <fullName evidence="2">histidine kinase</fullName>
        <ecNumber evidence="2">2.7.13.3</ecNumber>
    </recommendedName>
</protein>
<evidence type="ECO:0000256" key="12">
    <source>
        <dbReference type="ARBA" id="ARBA00022840"/>
    </source>
</evidence>
<accession>A0A9X0R0G1</accession>
<keyword evidence="12" id="KW-0067">ATP-binding</keyword>
<evidence type="ECO:0000256" key="5">
    <source>
        <dbReference type="ARBA" id="ARBA00022606"/>
    </source>
</evidence>
<dbReference type="EC" id="2.7.13.3" evidence="2"/>
<keyword evidence="16" id="KW-0812">Transmembrane</keyword>
<evidence type="ECO:0000313" key="19">
    <source>
        <dbReference type="Proteomes" id="UP000600101"/>
    </source>
</evidence>
<evidence type="ECO:0000256" key="6">
    <source>
        <dbReference type="ARBA" id="ARBA00022630"/>
    </source>
</evidence>
<evidence type="ECO:0000256" key="9">
    <source>
        <dbReference type="ARBA" id="ARBA00022737"/>
    </source>
</evidence>
<dbReference type="PANTHER" id="PTHR41523">
    <property type="entry name" value="TWO-COMPONENT SYSTEM SENSOR PROTEIN"/>
    <property type="match status" value="1"/>
</dbReference>
<comment type="caution">
    <text evidence="18">The sequence shown here is derived from an EMBL/GenBank/DDBJ whole genome shotgun (WGS) entry which is preliminary data.</text>
</comment>
<keyword evidence="6" id="KW-0285">Flavoprotein</keyword>
<dbReference type="SUPFAM" id="SSF55785">
    <property type="entry name" value="PYP-like sensor domain (PAS domain)"/>
    <property type="match status" value="1"/>
</dbReference>
<feature type="transmembrane region" description="Helical" evidence="16">
    <location>
        <begin position="23"/>
        <end position="44"/>
    </location>
</feature>
<dbReference type="Proteomes" id="UP000600101">
    <property type="component" value="Unassembled WGS sequence"/>
</dbReference>
<dbReference type="PANTHER" id="PTHR41523:SF8">
    <property type="entry name" value="ETHYLENE RESPONSE SENSOR PROTEIN"/>
    <property type="match status" value="1"/>
</dbReference>
<keyword evidence="16" id="KW-1133">Transmembrane helix</keyword>
<keyword evidence="9" id="KW-0677">Repeat</keyword>
<keyword evidence="7" id="KW-0288">FMN</keyword>
<feature type="domain" description="PAC" evidence="17">
    <location>
        <begin position="448"/>
        <end position="502"/>
    </location>
</feature>
<organism evidence="18 19">
    <name type="scientific">Siccirubricoccus deserti</name>
    <dbReference type="NCBI Taxonomy" id="2013562"/>
    <lineage>
        <taxon>Bacteria</taxon>
        <taxon>Pseudomonadati</taxon>
        <taxon>Pseudomonadota</taxon>
        <taxon>Alphaproteobacteria</taxon>
        <taxon>Acetobacterales</taxon>
        <taxon>Roseomonadaceae</taxon>
        <taxon>Siccirubricoccus</taxon>
    </lineage>
</organism>
<dbReference type="SMART" id="SM00911">
    <property type="entry name" value="HWE_HK"/>
    <property type="match status" value="1"/>
</dbReference>
<keyword evidence="14" id="KW-0843">Virulence</keyword>
<keyword evidence="15" id="KW-0675">Receptor</keyword>
<reference evidence="18" key="1">
    <citation type="submission" date="2020-08" db="EMBL/GenBank/DDBJ databases">
        <authorList>
            <person name="Hu Y."/>
            <person name="Nguyen S.V."/>
            <person name="Li F."/>
            <person name="Fanning S."/>
        </authorList>
    </citation>
    <scope>NUCLEOTIDE SEQUENCE</scope>
    <source>
        <strain evidence="18">SYSU D8009</strain>
    </source>
</reference>
<dbReference type="EMBL" id="JACOMF010000012">
    <property type="protein sequence ID" value="MBC4016037.1"/>
    <property type="molecule type" value="Genomic_DNA"/>
</dbReference>
<dbReference type="GO" id="GO:0004673">
    <property type="term" value="F:protein histidine kinase activity"/>
    <property type="evidence" value="ECO:0007669"/>
    <property type="project" value="UniProtKB-EC"/>
</dbReference>
<evidence type="ECO:0000256" key="13">
    <source>
        <dbReference type="ARBA" id="ARBA00022991"/>
    </source>
</evidence>
<keyword evidence="11" id="KW-0418">Kinase</keyword>
<evidence type="ECO:0000256" key="4">
    <source>
        <dbReference type="ARBA" id="ARBA00022553"/>
    </source>
</evidence>
<dbReference type="CDD" id="cd00130">
    <property type="entry name" value="PAS"/>
    <property type="match status" value="1"/>
</dbReference>
<dbReference type="InterPro" id="IPR035965">
    <property type="entry name" value="PAS-like_dom_sf"/>
</dbReference>
<dbReference type="Gene3D" id="6.10.340.10">
    <property type="match status" value="1"/>
</dbReference>
<dbReference type="GO" id="GO:0005524">
    <property type="term" value="F:ATP binding"/>
    <property type="evidence" value="ECO:0007669"/>
    <property type="project" value="UniProtKB-KW"/>
</dbReference>
<feature type="transmembrane region" description="Helical" evidence="16">
    <location>
        <begin position="295"/>
        <end position="317"/>
    </location>
</feature>
<keyword evidence="5" id="KW-0716">Sensory transduction</keyword>
<keyword evidence="13" id="KW-0157">Chromophore</keyword>
<keyword evidence="16" id="KW-0472">Membrane</keyword>
<keyword evidence="10" id="KW-0547">Nucleotide-binding</keyword>
<dbReference type="InterPro" id="IPR001610">
    <property type="entry name" value="PAC"/>
</dbReference>
<keyword evidence="8" id="KW-0808">Transferase</keyword>
<keyword evidence="19" id="KW-1185">Reference proteome</keyword>
<keyword evidence="4" id="KW-0597">Phosphoprotein</keyword>
<dbReference type="Gene3D" id="3.30.450.20">
    <property type="entry name" value="PAS domain"/>
    <property type="match status" value="1"/>
</dbReference>
<dbReference type="InterPro" id="IPR000700">
    <property type="entry name" value="PAS-assoc_C"/>
</dbReference>
<evidence type="ECO:0000256" key="7">
    <source>
        <dbReference type="ARBA" id="ARBA00022643"/>
    </source>
</evidence>
<dbReference type="RefSeq" id="WP_186770813.1">
    <property type="nucleotide sequence ID" value="NZ_JACOMF010000012.1"/>
</dbReference>
<evidence type="ECO:0000256" key="3">
    <source>
        <dbReference type="ARBA" id="ARBA00022543"/>
    </source>
</evidence>
<dbReference type="AlphaFoldDB" id="A0A9X0R0G1"/>
<evidence type="ECO:0000256" key="2">
    <source>
        <dbReference type="ARBA" id="ARBA00012438"/>
    </source>
</evidence>
<sequence length="701" mass="75030">MTPPHAGLRNQAREQRRWSLSRYLLAFGLVLLVPAFGLGAMAAWQSIQSHQREFESRLHDTARALALALDSELEAVRVAAMALATSPLLRLIGDVEMAGLAGWAAEYGAAVGATQVDVHAAAPDQHRLLTTAVTAGSAVAPPESAAAVLREVVETGRPAVSDLLVAPPPGTHLIAVAAPVMRDGRVERIVVLHVAPDRFSAILRAQVMTPGAGAALADAERRIIARSHDAARFVGQPLPSWYAATSGRTEGIFRGVSTRGKPVVVGFRRLPQTTGWGVIVGEPSAVSRAMWREPFMLLACGALGAMLLGSLAAIWLARGILQPIEALRRHANEVAAGTGDALAGLGAGRPCRVAEFEDLRRSLHRANEALQAGEARLRMAIDAARFSTWDFDVSQGVGSRWGELTNTIPTVPESGFGLRDWLAHIHPEDQADVEQAFTQVIDGSRETFAAEFRARAPSGQWLWIASHGAVVERDRQSGRVLRIAGVAQDITERRAAADRQALLTRELDHRAKNVLAVVQAALRLTPRDDAEAYARAVEGRVMALARAHTLLAESRWRGADMRSLIEGELAPFLAPDVRAGSPEPRATLDGPPIILPPAAAQPLSMALHELATNSMKYGALSAPHGRVSLSWRFDEAAGVLRLRWAETGGPAVAGEPARRGFGSRVLQATICAQLKGRLCQTWDAPGLACDIVFPLSRNAPD</sequence>
<dbReference type="InterPro" id="IPR013655">
    <property type="entry name" value="PAS_fold_3"/>
</dbReference>
<evidence type="ECO:0000313" key="18">
    <source>
        <dbReference type="EMBL" id="MBC4016037.1"/>
    </source>
</evidence>
<dbReference type="CDD" id="cd18774">
    <property type="entry name" value="PDC2_HK_sensor"/>
    <property type="match status" value="1"/>
</dbReference>
<evidence type="ECO:0000259" key="17">
    <source>
        <dbReference type="PROSITE" id="PS50113"/>
    </source>
</evidence>
<evidence type="ECO:0000256" key="8">
    <source>
        <dbReference type="ARBA" id="ARBA00022679"/>
    </source>
</evidence>
<dbReference type="Pfam" id="PF08447">
    <property type="entry name" value="PAS_3"/>
    <property type="match status" value="1"/>
</dbReference>
<dbReference type="NCBIfam" id="TIGR00229">
    <property type="entry name" value="sensory_box"/>
    <property type="match status" value="1"/>
</dbReference>
<dbReference type="SMART" id="SM00086">
    <property type="entry name" value="PAC"/>
    <property type="match status" value="1"/>
</dbReference>
<keyword evidence="3" id="KW-0600">Photoreceptor protein</keyword>
<dbReference type="Gene3D" id="3.30.565.10">
    <property type="entry name" value="Histidine kinase-like ATPase, C-terminal domain"/>
    <property type="match status" value="1"/>
</dbReference>
<evidence type="ECO:0000256" key="11">
    <source>
        <dbReference type="ARBA" id="ARBA00022777"/>
    </source>
</evidence>
<proteinExistence type="predicted"/>
<evidence type="ECO:0000256" key="1">
    <source>
        <dbReference type="ARBA" id="ARBA00000085"/>
    </source>
</evidence>
<dbReference type="InterPro" id="IPR011102">
    <property type="entry name" value="Sig_transdc_His_kinase_HWE"/>
</dbReference>
<dbReference type="GO" id="GO:0009881">
    <property type="term" value="F:photoreceptor activity"/>
    <property type="evidence" value="ECO:0007669"/>
    <property type="project" value="UniProtKB-KW"/>
</dbReference>
<dbReference type="Pfam" id="PF07536">
    <property type="entry name" value="HWE_HK"/>
    <property type="match status" value="1"/>
</dbReference>
<comment type="catalytic activity">
    <reaction evidence="1">
        <text>ATP + protein L-histidine = ADP + protein N-phospho-L-histidine.</text>
        <dbReference type="EC" id="2.7.13.3"/>
    </reaction>
</comment>
<evidence type="ECO:0000256" key="16">
    <source>
        <dbReference type="SAM" id="Phobius"/>
    </source>
</evidence>
<evidence type="ECO:0000256" key="15">
    <source>
        <dbReference type="ARBA" id="ARBA00023170"/>
    </source>
</evidence>
<dbReference type="Gene3D" id="2.10.70.100">
    <property type="match status" value="1"/>
</dbReference>
<gene>
    <name evidence="18" type="ORF">H7965_11950</name>
</gene>
<name>A0A9X0R0G1_9PROT</name>
<dbReference type="InterPro" id="IPR000014">
    <property type="entry name" value="PAS"/>
</dbReference>
<dbReference type="PROSITE" id="PS50113">
    <property type="entry name" value="PAC"/>
    <property type="match status" value="1"/>
</dbReference>
<evidence type="ECO:0000256" key="10">
    <source>
        <dbReference type="ARBA" id="ARBA00022741"/>
    </source>
</evidence>
<evidence type="ECO:0000256" key="14">
    <source>
        <dbReference type="ARBA" id="ARBA00023026"/>
    </source>
</evidence>
<dbReference type="InterPro" id="IPR036890">
    <property type="entry name" value="HATPase_C_sf"/>
</dbReference>